<comment type="caution">
    <text evidence="2">The sequence shown here is derived from an EMBL/GenBank/DDBJ whole genome shotgun (WGS) entry which is preliminary data.</text>
</comment>
<sequence>MMAANPHSHTNRPLSNPIPLSLSFNSQPEPNQVTPSQNTFHKLPQDIIDEPDTKRSYVPSCHFTASYTLTLPKLQIISRHVEKSIIHTLISQGTLESSSKQGLVDADTRTTMLSSINWIFTTSIKHARMTDQEVVSTVALVEKFLSASAQQFLSCPPNPDEDEQDSGKSHLNRFQLTEHNYGTVLVCAALLTIKYLRDKPFANTAWAKLFKIDLSVIHYSEQVLCNLVGFDLSIPIPVLEHHFARFIKHTSSD</sequence>
<protein>
    <recommendedName>
        <fullName evidence="4">Cyclin N-terminal domain-containing protein</fullName>
    </recommendedName>
</protein>
<evidence type="ECO:0000256" key="1">
    <source>
        <dbReference type="SAM" id="MobiDB-lite"/>
    </source>
</evidence>
<dbReference type="EMBL" id="JARBJD010000127">
    <property type="protein sequence ID" value="KAK2950939.1"/>
    <property type="molecule type" value="Genomic_DNA"/>
</dbReference>
<reference evidence="2 3" key="1">
    <citation type="journal article" date="2022" name="bioRxiv">
        <title>Genomics of Preaxostyla Flagellates Illuminates Evolutionary Transitions and the Path Towards Mitochondrial Loss.</title>
        <authorList>
            <person name="Novak L.V.F."/>
            <person name="Treitli S.C."/>
            <person name="Pyrih J."/>
            <person name="Halakuc P."/>
            <person name="Pipaliya S.V."/>
            <person name="Vacek V."/>
            <person name="Brzon O."/>
            <person name="Soukal P."/>
            <person name="Eme L."/>
            <person name="Dacks J.B."/>
            <person name="Karnkowska A."/>
            <person name="Elias M."/>
            <person name="Hampl V."/>
        </authorList>
    </citation>
    <scope>NUCLEOTIDE SEQUENCE [LARGE SCALE GENOMIC DNA]</scope>
    <source>
        <strain evidence="2">NAU3</strain>
        <tissue evidence="2">Gut</tissue>
    </source>
</reference>
<name>A0ABQ9XHN0_9EUKA</name>
<gene>
    <name evidence="2" type="ORF">BLNAU_14129</name>
</gene>
<organism evidence="2 3">
    <name type="scientific">Blattamonas nauphoetae</name>
    <dbReference type="NCBI Taxonomy" id="2049346"/>
    <lineage>
        <taxon>Eukaryota</taxon>
        <taxon>Metamonada</taxon>
        <taxon>Preaxostyla</taxon>
        <taxon>Oxymonadida</taxon>
        <taxon>Blattamonas</taxon>
    </lineage>
</organism>
<dbReference type="Proteomes" id="UP001281761">
    <property type="component" value="Unassembled WGS sequence"/>
</dbReference>
<evidence type="ECO:0000313" key="3">
    <source>
        <dbReference type="Proteomes" id="UP001281761"/>
    </source>
</evidence>
<evidence type="ECO:0000313" key="2">
    <source>
        <dbReference type="EMBL" id="KAK2950939.1"/>
    </source>
</evidence>
<feature type="region of interest" description="Disordered" evidence="1">
    <location>
        <begin position="1"/>
        <end position="39"/>
    </location>
</feature>
<dbReference type="Gene3D" id="1.10.472.10">
    <property type="entry name" value="Cyclin-like"/>
    <property type="match status" value="1"/>
</dbReference>
<evidence type="ECO:0008006" key="4">
    <source>
        <dbReference type="Google" id="ProtNLM"/>
    </source>
</evidence>
<proteinExistence type="predicted"/>
<keyword evidence="3" id="KW-1185">Reference proteome</keyword>
<accession>A0ABQ9XHN0</accession>
<feature type="compositionally biased region" description="Polar residues" evidence="1">
    <location>
        <begin position="22"/>
        <end position="39"/>
    </location>
</feature>